<dbReference type="RefSeq" id="WP_092611924.1">
    <property type="nucleotide sequence ID" value="NZ_FNHU01000013.1"/>
</dbReference>
<proteinExistence type="predicted"/>
<dbReference type="AlphaFoldDB" id="A0A1G9YLV3"/>
<sequence length="258" mass="27193">MIFVSAVTVGDPVPEGCLVTPSLDDAVDAICANDEDSLLVCSREAAARPSLVAREVLARGDVALVTLTGSPTQQALMLRALHLLLPSTYGLSQSVVNAVRAQCRTRVALSSVARLSQARPSLMQHVRSLFPGASFDVDLVSGDVHSAKPIEWNVQGARDICWAGCPDMGSLQVSLAGGRPTVVLPPSAESPYGARNWAEVSAIDDLELAVSRALTTVPTMSCRGCGRTTPMVGCPFCGTWIRSTVPAVQTPIAERRIS</sequence>
<accession>A0A1G9YLV3</accession>
<evidence type="ECO:0000313" key="2">
    <source>
        <dbReference type="Proteomes" id="UP000199671"/>
    </source>
</evidence>
<name>A0A1G9YLV3_9ACTO</name>
<organism evidence="1 2">
    <name type="scientific">Actinomyces ruminicola</name>
    <dbReference type="NCBI Taxonomy" id="332524"/>
    <lineage>
        <taxon>Bacteria</taxon>
        <taxon>Bacillati</taxon>
        <taxon>Actinomycetota</taxon>
        <taxon>Actinomycetes</taxon>
        <taxon>Actinomycetales</taxon>
        <taxon>Actinomycetaceae</taxon>
        <taxon>Actinomyces</taxon>
    </lineage>
</organism>
<reference evidence="1 2" key="1">
    <citation type="submission" date="2016-10" db="EMBL/GenBank/DDBJ databases">
        <authorList>
            <person name="de Groot N.N."/>
        </authorList>
    </citation>
    <scope>NUCLEOTIDE SEQUENCE [LARGE SCALE GENOMIC DNA]</scope>
    <source>
        <strain evidence="1 2">KPR-7B</strain>
    </source>
</reference>
<dbReference type="Proteomes" id="UP000199671">
    <property type="component" value="Unassembled WGS sequence"/>
</dbReference>
<dbReference type="OrthoDB" id="3252963at2"/>
<protein>
    <submittedName>
        <fullName evidence="1">Uncharacterized protein</fullName>
    </submittedName>
</protein>
<evidence type="ECO:0000313" key="1">
    <source>
        <dbReference type="EMBL" id="SDN09932.1"/>
    </source>
</evidence>
<gene>
    <name evidence="1" type="ORF">SAMN04487766_11355</name>
</gene>
<dbReference type="EMBL" id="FNHU01000013">
    <property type="protein sequence ID" value="SDN09932.1"/>
    <property type="molecule type" value="Genomic_DNA"/>
</dbReference>